<dbReference type="Pfam" id="PF00012">
    <property type="entry name" value="HSP70"/>
    <property type="match status" value="1"/>
</dbReference>
<dbReference type="GO" id="GO:0140662">
    <property type="term" value="F:ATP-dependent protein folding chaperone"/>
    <property type="evidence" value="ECO:0007669"/>
    <property type="project" value="InterPro"/>
</dbReference>
<accession>A0A1F8AF25</accession>
<dbReference type="Proteomes" id="UP000179179">
    <property type="component" value="Unassembled WGS sequence"/>
</dbReference>
<sequence length="577" mass="65096">MGDTSIGNKIVVAVDFGTTYSGVAWASANNPERHHVINQWPQSPSTSIGGMTSEKVPTEVAFEYGESGPTCLWGFQIYDSMPRIQWIKLGFAADQKLGLASRLSSKYHDCRRVPEPYHSSCEDVATDYLRCLHMHITETLKSKMGSSFDGMGLEFVLTVPAMWPDKAKVTTLRCAEHAGFGENGTIRLISEPEAAAIHALSVSNPHGLDVGDTVVLCDAGGGTVDLITFSIVEREPNLRLKEEASGDGSLCGSTFLNRRFENFLESRLSSIPGWGRDTLDEAMQRFEMVIKRTFCGDVTQDSMIPVPGIADDSAIHVHRGRLRVSGQEMADLFKPILEEVHHLVDNQVKTSKKRVKAIFLVGGLGQSPYLRRYLRDALPQYMEVLAPVDGWTAVVRGALVKSLGEISPLATKASVESRVARKHYGMISQTKYESDIHDRKKRYWSDFYGHYRIQVMKWFIRKGDEIKEAEPIVTFWSEHRLCSDGRFDSICVNIYELDTPVEEAPPFYFNRRIKKHAVLNPDLDAIERARIPVRLGHDREKYYKIHYQIQATYFSAHCEYTLWYEGKNHGSVRVDYA</sequence>
<proteinExistence type="predicted"/>
<dbReference type="EMBL" id="LYCR01000004">
    <property type="protein sequence ID" value="OGM50267.1"/>
    <property type="molecule type" value="Genomic_DNA"/>
</dbReference>
<protein>
    <recommendedName>
        <fullName evidence="5">Hsp70 family chaperone</fullName>
    </recommendedName>
</protein>
<dbReference type="CDD" id="cd10170">
    <property type="entry name" value="ASKHA_NBD_HSP70"/>
    <property type="match status" value="1"/>
</dbReference>
<evidence type="ECO:0008006" key="5">
    <source>
        <dbReference type="Google" id="ProtNLM"/>
    </source>
</evidence>
<dbReference type="PRINTS" id="PR00301">
    <property type="entry name" value="HEATSHOCK70"/>
</dbReference>
<dbReference type="InterPro" id="IPR013126">
    <property type="entry name" value="Hsp_70_fam"/>
</dbReference>
<evidence type="ECO:0000256" key="2">
    <source>
        <dbReference type="ARBA" id="ARBA00022840"/>
    </source>
</evidence>
<dbReference type="PANTHER" id="PTHR14187:SF82">
    <property type="entry name" value="FAMILY CHAPERONE, PUTATIVE (AFU_ORTHOLOGUE AFUA_7G08575)-RELATED"/>
    <property type="match status" value="1"/>
</dbReference>
<gene>
    <name evidence="3" type="ORF">ABOM_001234</name>
</gene>
<name>A0A1F8AF25_9EURO</name>
<keyword evidence="1" id="KW-0547">Nucleotide-binding</keyword>
<dbReference type="GeneID" id="34444624"/>
<reference evidence="3 4" key="1">
    <citation type="journal article" date="2016" name="Genome Biol. Evol.">
        <title>Draft genome sequence of an aflatoxigenic Aspergillus species, A. bombycis.</title>
        <authorList>
            <person name="Moore G.G."/>
            <person name="Mack B.M."/>
            <person name="Beltz S.B."/>
            <person name="Gilbert M.K."/>
        </authorList>
    </citation>
    <scope>NUCLEOTIDE SEQUENCE [LARGE SCALE GENOMIC DNA]</scope>
    <source>
        <strain evidence="4">NRRL 26010</strain>
    </source>
</reference>
<dbReference type="STRING" id="109264.A0A1F8AF25"/>
<keyword evidence="2" id="KW-0067">ATP-binding</keyword>
<organism evidence="3 4">
    <name type="scientific">Aspergillus bombycis</name>
    <dbReference type="NCBI Taxonomy" id="109264"/>
    <lineage>
        <taxon>Eukaryota</taxon>
        <taxon>Fungi</taxon>
        <taxon>Dikarya</taxon>
        <taxon>Ascomycota</taxon>
        <taxon>Pezizomycotina</taxon>
        <taxon>Eurotiomycetes</taxon>
        <taxon>Eurotiomycetidae</taxon>
        <taxon>Eurotiales</taxon>
        <taxon>Aspergillaceae</taxon>
        <taxon>Aspergillus</taxon>
    </lineage>
</organism>
<evidence type="ECO:0000256" key="1">
    <source>
        <dbReference type="ARBA" id="ARBA00022741"/>
    </source>
</evidence>
<evidence type="ECO:0000313" key="4">
    <source>
        <dbReference type="Proteomes" id="UP000179179"/>
    </source>
</evidence>
<dbReference type="InterPro" id="IPR043129">
    <property type="entry name" value="ATPase_NBD"/>
</dbReference>
<dbReference type="SUPFAM" id="SSF53067">
    <property type="entry name" value="Actin-like ATPase domain"/>
    <property type="match status" value="2"/>
</dbReference>
<evidence type="ECO:0000313" key="3">
    <source>
        <dbReference type="EMBL" id="OGM50267.1"/>
    </source>
</evidence>
<comment type="caution">
    <text evidence="3">The sequence shown here is derived from an EMBL/GenBank/DDBJ whole genome shotgun (WGS) entry which is preliminary data.</text>
</comment>
<dbReference type="PANTHER" id="PTHR14187">
    <property type="entry name" value="ALPHA KINASE/ELONGATION FACTOR 2 KINASE"/>
    <property type="match status" value="1"/>
</dbReference>
<dbReference type="Gene3D" id="3.30.420.40">
    <property type="match status" value="2"/>
</dbReference>
<dbReference type="Gene3D" id="3.90.640.10">
    <property type="entry name" value="Actin, Chain A, domain 4"/>
    <property type="match status" value="1"/>
</dbReference>
<keyword evidence="4" id="KW-1185">Reference proteome</keyword>
<dbReference type="RefSeq" id="XP_022393984.1">
    <property type="nucleotide sequence ID" value="XM_022528364.1"/>
</dbReference>
<dbReference type="AlphaFoldDB" id="A0A1F8AF25"/>
<dbReference type="OrthoDB" id="2963168at2759"/>
<dbReference type="GO" id="GO:0005524">
    <property type="term" value="F:ATP binding"/>
    <property type="evidence" value="ECO:0007669"/>
    <property type="project" value="UniProtKB-KW"/>
</dbReference>